<dbReference type="EMBL" id="BBMN01000003">
    <property type="protein sequence ID" value="GAL04073.1"/>
    <property type="molecule type" value="Genomic_DNA"/>
</dbReference>
<dbReference type="Pfam" id="PF17291">
    <property type="entry name" value="M60-like_N"/>
    <property type="match status" value="1"/>
</dbReference>
<proteinExistence type="predicted"/>
<reference evidence="2 3" key="1">
    <citation type="journal article" date="2014" name="Genome Announc.">
        <title>Draft Genome Sequences of Two Vibrionaceae Species, Vibrio ponticus C121 and Photobacterium aphoticum C119, Isolated as Coral Reef Microbiota.</title>
        <authorList>
            <person name="Al-saari N."/>
            <person name="Meirelles P.M."/>
            <person name="Mino S."/>
            <person name="Suda W."/>
            <person name="Oshima K."/>
            <person name="Hattori M."/>
            <person name="Ohkuma M."/>
            <person name="Thompson F.L."/>
            <person name="Gomez-Gil B."/>
            <person name="Sawabe T."/>
            <person name="Sawabe T."/>
        </authorList>
    </citation>
    <scope>NUCLEOTIDE SEQUENCE [LARGE SCALE GENOMIC DNA]</scope>
    <source>
        <strain evidence="2 3">JCM 19237</strain>
    </source>
</reference>
<dbReference type="Gene3D" id="3.40.390.80">
    <property type="entry name" value="Peptidase M60, enhancin-like domain 2"/>
    <property type="match status" value="1"/>
</dbReference>
<dbReference type="InterPro" id="IPR031161">
    <property type="entry name" value="Peptidase_M60_dom"/>
</dbReference>
<accession>A0A090QPB0</accession>
<feature type="domain" description="Peptidase M60" evidence="1">
    <location>
        <begin position="11"/>
        <end position="312"/>
    </location>
</feature>
<dbReference type="InterPro" id="IPR042279">
    <property type="entry name" value="Pep_M60_3"/>
</dbReference>
<dbReference type="PROSITE" id="PS51723">
    <property type="entry name" value="PEPTIDASE_M60"/>
    <property type="match status" value="1"/>
</dbReference>
<protein>
    <submittedName>
        <fullName evidence="2">Accessory colonization factor AcfD</fullName>
    </submittedName>
</protein>
<dbReference type="Proteomes" id="UP000029227">
    <property type="component" value="Unassembled WGS sequence"/>
</dbReference>
<sequence length="447" mass="48928">MANYSAVWYAGNRQPTGQWAVAHQPFTVSVSGHKTPVTVTVALHDDLTGREKHELALSRPPRMQKSFTVQSSETITVPYGGLIYVSGGNSEAVTVSLNGTVDAPLFDSQQGGWVNAITSPAPIGEVVSHSFVYTAPKNNLKANRYGGDVSLFAAELDQFADDLNDFYARDEAFGGKNNRKATDRSMPNNRHHFVNDVAISIGAAHSGYPVMNGSFNAQGTDFNTTPLNDWLLWHEVGHNAAEAPFNVTGATEVVNNILALYMQDKHLGKMTRVEQDIRIAPTFVAAEHGHAWAAGGAGERLVMFAQLKEWAETEFDITQWYQNDVPAYYETETIGMQGWNMFKLMHRLTRNASEGLVVAGENKCYDQGLSQSDALMVCASYVAKTDLSGFFEAWDPGSTAQIYPGADKPVYIPGISQKGVNLVKGMNLPKPDLDPLKINSITVRQMM</sequence>
<dbReference type="SMART" id="SM01276">
    <property type="entry name" value="M60-like"/>
    <property type="match status" value="1"/>
</dbReference>
<evidence type="ECO:0000259" key="1">
    <source>
        <dbReference type="PROSITE" id="PS51723"/>
    </source>
</evidence>
<dbReference type="InterPro" id="IPR051244">
    <property type="entry name" value="TCAF"/>
</dbReference>
<name>A0A090QPB0_9GAMM</name>
<dbReference type="Gene3D" id="2.60.120.1250">
    <property type="entry name" value="Peptidase M60, enhancin-like domain 1"/>
    <property type="match status" value="1"/>
</dbReference>
<dbReference type="Pfam" id="PF13402">
    <property type="entry name" value="Peptidase_M60"/>
    <property type="match status" value="1"/>
</dbReference>
<dbReference type="InterPro" id="IPR035423">
    <property type="entry name" value="M60-like_N"/>
</dbReference>
<dbReference type="PANTHER" id="PTHR15730:SF5">
    <property type="entry name" value="SI:CH211-210B2.2-RELATED"/>
    <property type="match status" value="1"/>
</dbReference>
<dbReference type="PANTHER" id="PTHR15730">
    <property type="entry name" value="EXPERIMENTAL AUTOIMMUNE PROSTATITIS ANTIGEN 2-RELATED"/>
    <property type="match status" value="1"/>
</dbReference>
<comment type="caution">
    <text evidence="2">The sequence shown here is derived from an EMBL/GenBank/DDBJ whole genome shotgun (WGS) entry which is preliminary data.</text>
</comment>
<dbReference type="STRING" id="754436.JCM19237_2224"/>
<dbReference type="Gene3D" id="1.10.390.30">
    <property type="entry name" value="Peptidase M60, enhancin-like domain 3"/>
    <property type="match status" value="1"/>
</dbReference>
<gene>
    <name evidence="2" type="ORF">JCM19237_2224</name>
</gene>
<dbReference type="AlphaFoldDB" id="A0A090QPB0"/>
<evidence type="ECO:0000313" key="2">
    <source>
        <dbReference type="EMBL" id="GAL04073.1"/>
    </source>
</evidence>
<dbReference type="eggNOG" id="COG3064">
    <property type="taxonomic scope" value="Bacteria"/>
</dbReference>
<organism evidence="2 3">
    <name type="scientific">Photobacterium aphoticum</name>
    <dbReference type="NCBI Taxonomy" id="754436"/>
    <lineage>
        <taxon>Bacteria</taxon>
        <taxon>Pseudomonadati</taxon>
        <taxon>Pseudomonadota</taxon>
        <taxon>Gammaproteobacteria</taxon>
        <taxon>Vibrionales</taxon>
        <taxon>Vibrionaceae</taxon>
        <taxon>Photobacterium</taxon>
    </lineage>
</organism>
<evidence type="ECO:0000313" key="3">
    <source>
        <dbReference type="Proteomes" id="UP000029227"/>
    </source>
</evidence>